<dbReference type="Gene3D" id="1.10.3210.10">
    <property type="entry name" value="Hypothetical protein af1432"/>
    <property type="match status" value="1"/>
</dbReference>
<dbReference type="CDD" id="cd04492">
    <property type="entry name" value="YhaM_OBF_like"/>
    <property type="match status" value="1"/>
</dbReference>
<dbReference type="eggNOG" id="COG3481">
    <property type="taxonomic scope" value="Bacteria"/>
</dbReference>
<dbReference type="STRING" id="883081.HMPREF9698_00033"/>
<dbReference type="CDD" id="cd00077">
    <property type="entry name" value="HDc"/>
    <property type="match status" value="1"/>
</dbReference>
<keyword evidence="2" id="KW-0540">Nuclease</keyword>
<dbReference type="Pfam" id="PF01336">
    <property type="entry name" value="tRNA_anti-codon"/>
    <property type="match status" value="1"/>
</dbReference>
<dbReference type="SMART" id="SM00471">
    <property type="entry name" value="HDc"/>
    <property type="match status" value="1"/>
</dbReference>
<dbReference type="PANTHER" id="PTHR37294">
    <property type="entry name" value="3'-5' EXORIBONUCLEASE YHAM"/>
    <property type="match status" value="1"/>
</dbReference>
<keyword evidence="2" id="KW-0269">Exonuclease</keyword>
<dbReference type="SUPFAM" id="SSF109604">
    <property type="entry name" value="HD-domain/PDEase-like"/>
    <property type="match status" value="1"/>
</dbReference>
<evidence type="ECO:0000313" key="4">
    <source>
        <dbReference type="EMBL" id="EKU94443.1"/>
    </source>
</evidence>
<evidence type="ECO:0000256" key="1">
    <source>
        <dbReference type="ARBA" id="ARBA00022801"/>
    </source>
</evidence>
<dbReference type="Proteomes" id="UP000009875">
    <property type="component" value="Unassembled WGS sequence"/>
</dbReference>
<dbReference type="PATRIC" id="fig|883081.3.peg.35"/>
<dbReference type="FunFam" id="1.10.3210.10:FF:000008">
    <property type="entry name" value="3'-5' exoribonuclease YhaM"/>
    <property type="match status" value="1"/>
</dbReference>
<evidence type="ECO:0000259" key="3">
    <source>
        <dbReference type="PROSITE" id="PS51831"/>
    </source>
</evidence>
<dbReference type="InterPro" id="IPR004365">
    <property type="entry name" value="NA-bd_OB_tRNA"/>
</dbReference>
<protein>
    <recommendedName>
        <fullName evidence="3">HD domain-containing protein</fullName>
    </recommendedName>
</protein>
<dbReference type="InterPro" id="IPR003607">
    <property type="entry name" value="HD/PDEase_dom"/>
</dbReference>
<keyword evidence="1" id="KW-0378">Hydrolase</keyword>
<dbReference type="InterPro" id="IPR012340">
    <property type="entry name" value="NA-bd_OB-fold"/>
</dbReference>
<dbReference type="EMBL" id="AGXA01000001">
    <property type="protein sequence ID" value="EKU94443.1"/>
    <property type="molecule type" value="Genomic_DNA"/>
</dbReference>
<dbReference type="GO" id="GO:0003676">
    <property type="term" value="F:nucleic acid binding"/>
    <property type="evidence" value="ECO:0007669"/>
    <property type="project" value="InterPro"/>
</dbReference>
<dbReference type="Pfam" id="PF01966">
    <property type="entry name" value="HD"/>
    <property type="match status" value="1"/>
</dbReference>
<dbReference type="OrthoDB" id="9778453at2"/>
<feature type="domain" description="HD" evidence="3">
    <location>
        <begin position="159"/>
        <end position="280"/>
    </location>
</feature>
<evidence type="ECO:0000256" key="2">
    <source>
        <dbReference type="ARBA" id="ARBA00022839"/>
    </source>
</evidence>
<name>K9ECR1_9LACT</name>
<proteinExistence type="predicted"/>
<dbReference type="PANTHER" id="PTHR37294:SF1">
    <property type="entry name" value="3'-5' EXORIBONUCLEASE YHAM"/>
    <property type="match status" value="1"/>
</dbReference>
<dbReference type="InterPro" id="IPR006674">
    <property type="entry name" value="HD_domain"/>
</dbReference>
<gene>
    <name evidence="4" type="ORF">HMPREF9698_00033</name>
</gene>
<dbReference type="InterPro" id="IPR050798">
    <property type="entry name" value="YhaM_exoribonuc/phosphodiest"/>
</dbReference>
<dbReference type="HOGENOM" id="CLU_056349_2_0_9"/>
<dbReference type="GO" id="GO:0031125">
    <property type="term" value="P:rRNA 3'-end processing"/>
    <property type="evidence" value="ECO:0007669"/>
    <property type="project" value="TreeGrafter"/>
</dbReference>
<organism evidence="4 5">
    <name type="scientific">Alloiococcus otitis ATCC 51267</name>
    <dbReference type="NCBI Taxonomy" id="883081"/>
    <lineage>
        <taxon>Bacteria</taxon>
        <taxon>Bacillati</taxon>
        <taxon>Bacillota</taxon>
        <taxon>Bacilli</taxon>
        <taxon>Lactobacillales</taxon>
        <taxon>Carnobacteriaceae</taxon>
        <taxon>Alloiococcus</taxon>
    </lineage>
</organism>
<evidence type="ECO:0000313" key="5">
    <source>
        <dbReference type="Proteomes" id="UP000009875"/>
    </source>
</evidence>
<dbReference type="Gene3D" id="2.40.50.140">
    <property type="entry name" value="Nucleic acid-binding proteins"/>
    <property type="match status" value="1"/>
</dbReference>
<dbReference type="AlphaFoldDB" id="K9ECR1"/>
<comment type="caution">
    <text evidence="4">The sequence shown here is derived from an EMBL/GenBank/DDBJ whole genome shotgun (WGS) entry which is preliminary data.</text>
</comment>
<reference evidence="4 5" key="1">
    <citation type="submission" date="2012-09" db="EMBL/GenBank/DDBJ databases">
        <title>The Genome Sequence of Alloiococcus otitis ATCC 51267.</title>
        <authorList>
            <consortium name="The Broad Institute Genome Sequencing Platform"/>
            <person name="Earl A."/>
            <person name="Ward D."/>
            <person name="Feldgarden M."/>
            <person name="Gevers D."/>
            <person name="Huys G."/>
            <person name="Walker B."/>
            <person name="Young S.K."/>
            <person name="Zeng Q."/>
            <person name="Gargeya S."/>
            <person name="Fitzgerald M."/>
            <person name="Haas B."/>
            <person name="Abouelleil A."/>
            <person name="Alvarado L."/>
            <person name="Arachchi H.M."/>
            <person name="Berlin A.M."/>
            <person name="Chapman S.B."/>
            <person name="Goldberg J."/>
            <person name="Griggs A."/>
            <person name="Gujja S."/>
            <person name="Hansen M."/>
            <person name="Howarth C."/>
            <person name="Imamovic A."/>
            <person name="Larimer J."/>
            <person name="McCowen C."/>
            <person name="Montmayeur A."/>
            <person name="Murphy C."/>
            <person name="Neiman D."/>
            <person name="Pearson M."/>
            <person name="Priest M."/>
            <person name="Roberts A."/>
            <person name="Saif S."/>
            <person name="Shea T."/>
            <person name="Sisk P."/>
            <person name="Sykes S."/>
            <person name="Wortman J."/>
            <person name="Nusbaum C."/>
            <person name="Birren B."/>
        </authorList>
    </citation>
    <scope>NUCLEOTIDE SEQUENCE [LARGE SCALE GENOMIC DNA]</scope>
    <source>
        <strain evidence="4 5">ATCC 51267</strain>
    </source>
</reference>
<sequence>MAKIYDYQVNDKLELYLLIKSATEKEARNGKPYIAFVFQDTSGEISANLWDARPDQVQAFQEGRVVYLEGKRTEYKGIPQINISSIRLAKSGEPNRPELFVKRAPMKKEEMVEDLNQAILSITNPSINRIVRYILNKHHKSFFEYPAAKSNHHAFYAGLAYHTVTMLKIAQALAEIYPNLNKSLLYGGLILHDLGKTMELSGPTATQYTFEGKLMGHIVLVNDQIAQACQDLKIDESLEEVVLLKHMVLSHHGQLEFGSPVRPQLLEAEVLHQIDLIDAKINMVSSELDKTDPGQFTPKIWAMDNRSFYHPGLEEGSSQSKDS</sequence>
<dbReference type="PROSITE" id="PS51831">
    <property type="entry name" value="HD"/>
    <property type="match status" value="1"/>
</dbReference>
<dbReference type="GO" id="GO:0004527">
    <property type="term" value="F:exonuclease activity"/>
    <property type="evidence" value="ECO:0007669"/>
    <property type="project" value="UniProtKB-KW"/>
</dbReference>
<dbReference type="RefSeq" id="WP_003776098.1">
    <property type="nucleotide sequence ID" value="NZ_JH992957.1"/>
</dbReference>
<dbReference type="SUPFAM" id="SSF50249">
    <property type="entry name" value="Nucleic acid-binding proteins"/>
    <property type="match status" value="1"/>
</dbReference>
<keyword evidence="5" id="KW-1185">Reference proteome</keyword>
<accession>K9ECR1</accession>